<dbReference type="GO" id="GO:0015031">
    <property type="term" value="P:protein transport"/>
    <property type="evidence" value="ECO:0007669"/>
    <property type="project" value="UniProtKB-KW"/>
</dbReference>
<protein>
    <submittedName>
        <fullName evidence="6">Protein-export protein SecB</fullName>
    </submittedName>
</protein>
<dbReference type="GO" id="GO:0051082">
    <property type="term" value="F:unfolded protein binding"/>
    <property type="evidence" value="ECO:0007669"/>
    <property type="project" value="InterPro"/>
</dbReference>
<dbReference type="SUPFAM" id="SSF54611">
    <property type="entry name" value="SecB-like"/>
    <property type="match status" value="1"/>
</dbReference>
<name>A0A1A0DBU2_ACEPA</name>
<evidence type="ECO:0000256" key="4">
    <source>
        <dbReference type="ARBA" id="ARBA00023010"/>
    </source>
</evidence>
<keyword evidence="3" id="KW-0653">Protein transport</keyword>
<evidence type="ECO:0000256" key="5">
    <source>
        <dbReference type="ARBA" id="ARBA00023186"/>
    </source>
</evidence>
<comment type="caution">
    <text evidence="6">The sequence shown here is derived from an EMBL/GenBank/DDBJ whole genome shotgun (WGS) entry which is preliminary data.</text>
</comment>
<evidence type="ECO:0000313" key="7">
    <source>
        <dbReference type="Proteomes" id="UP000093796"/>
    </source>
</evidence>
<sequence length="164" mass="18144">MNTETADSLSGASQTPPAPSILMGIQYVKSVEFQVLGAPAIYSRVTERPHLGISVDVRAHQMGENQPNFEVELILRCQGHLPAQREGEEIAPLFDVNLIYAGIFTLQHATAETFETLLLIEAPRLLYPAARNMLATLCREAGFLPVIMQQIDFAALWRNRRAVG</sequence>
<dbReference type="Pfam" id="PF02556">
    <property type="entry name" value="SecB"/>
    <property type="match status" value="1"/>
</dbReference>
<dbReference type="PATRIC" id="fig|438.15.peg.2143"/>
<proteinExistence type="inferred from homology"/>
<gene>
    <name evidence="6" type="ORF">SRCM100623_01925</name>
</gene>
<accession>A0A1A0DBU2</accession>
<dbReference type="AlphaFoldDB" id="A0A1A0DBU2"/>
<dbReference type="EMBL" id="LYUD01000105">
    <property type="protein sequence ID" value="OAZ72092.1"/>
    <property type="molecule type" value="Genomic_DNA"/>
</dbReference>
<reference evidence="6 7" key="1">
    <citation type="submission" date="2016-05" db="EMBL/GenBank/DDBJ databases">
        <title>Genome sequencing of Acetobacter pasteurianus strain SRCM100623.</title>
        <authorList>
            <person name="Song Y.R."/>
        </authorList>
    </citation>
    <scope>NUCLEOTIDE SEQUENCE [LARGE SCALE GENOMIC DNA]</scope>
    <source>
        <strain evidence="6 7">SRCM100623</strain>
    </source>
</reference>
<dbReference type="RefSeq" id="WP_003629331.1">
    <property type="nucleotide sequence ID" value="NZ_LYUD01000105.1"/>
</dbReference>
<dbReference type="Proteomes" id="UP000093796">
    <property type="component" value="Unassembled WGS sequence"/>
</dbReference>
<keyword evidence="2" id="KW-0813">Transport</keyword>
<evidence type="ECO:0000256" key="2">
    <source>
        <dbReference type="ARBA" id="ARBA00022448"/>
    </source>
</evidence>
<organism evidence="6 7">
    <name type="scientific">Acetobacter pasteurianus</name>
    <name type="common">Acetobacter turbidans</name>
    <dbReference type="NCBI Taxonomy" id="438"/>
    <lineage>
        <taxon>Bacteria</taxon>
        <taxon>Pseudomonadati</taxon>
        <taxon>Pseudomonadota</taxon>
        <taxon>Alphaproteobacteria</taxon>
        <taxon>Acetobacterales</taxon>
        <taxon>Acetobacteraceae</taxon>
        <taxon>Acetobacter</taxon>
    </lineage>
</organism>
<dbReference type="eggNOG" id="COG1952">
    <property type="taxonomic scope" value="Bacteria"/>
</dbReference>
<dbReference type="PANTHER" id="PTHR36918">
    <property type="match status" value="1"/>
</dbReference>
<dbReference type="Gene3D" id="3.10.420.10">
    <property type="entry name" value="SecB-like"/>
    <property type="match status" value="1"/>
</dbReference>
<dbReference type="PANTHER" id="PTHR36918:SF1">
    <property type="entry name" value="PROTEIN-EXPORT PROTEIN SECB"/>
    <property type="match status" value="1"/>
</dbReference>
<keyword evidence="5" id="KW-0143">Chaperone</keyword>
<evidence type="ECO:0000256" key="3">
    <source>
        <dbReference type="ARBA" id="ARBA00022927"/>
    </source>
</evidence>
<comment type="similarity">
    <text evidence="1">Belongs to the SecB family.</text>
</comment>
<dbReference type="GO" id="GO:0051262">
    <property type="term" value="P:protein tetramerization"/>
    <property type="evidence" value="ECO:0007669"/>
    <property type="project" value="InterPro"/>
</dbReference>
<dbReference type="InterPro" id="IPR035958">
    <property type="entry name" value="SecB-like_sf"/>
</dbReference>
<evidence type="ECO:0000256" key="1">
    <source>
        <dbReference type="ARBA" id="ARBA00009990"/>
    </source>
</evidence>
<dbReference type="InterPro" id="IPR003708">
    <property type="entry name" value="SecB"/>
</dbReference>
<keyword evidence="4" id="KW-0811">Translocation</keyword>
<dbReference type="OrthoDB" id="9795145at2"/>
<evidence type="ECO:0000313" key="6">
    <source>
        <dbReference type="EMBL" id="OAZ72092.1"/>
    </source>
</evidence>